<organism evidence="1 2">
    <name type="scientific">Gigaspora margarita</name>
    <dbReference type="NCBI Taxonomy" id="4874"/>
    <lineage>
        <taxon>Eukaryota</taxon>
        <taxon>Fungi</taxon>
        <taxon>Fungi incertae sedis</taxon>
        <taxon>Mucoromycota</taxon>
        <taxon>Glomeromycotina</taxon>
        <taxon>Glomeromycetes</taxon>
        <taxon>Diversisporales</taxon>
        <taxon>Gigasporaceae</taxon>
        <taxon>Gigaspora</taxon>
    </lineage>
</organism>
<feature type="non-terminal residue" evidence="1">
    <location>
        <position position="1"/>
    </location>
</feature>
<protein>
    <submittedName>
        <fullName evidence="1">17824_t:CDS:1</fullName>
    </submittedName>
</protein>
<name>A0ABN7XCG4_GIGMA</name>
<proteinExistence type="predicted"/>
<evidence type="ECO:0000313" key="1">
    <source>
        <dbReference type="EMBL" id="CAG8851798.1"/>
    </source>
</evidence>
<reference evidence="1 2" key="1">
    <citation type="submission" date="2021-06" db="EMBL/GenBank/DDBJ databases">
        <authorList>
            <person name="Kallberg Y."/>
            <person name="Tangrot J."/>
            <person name="Rosling A."/>
        </authorList>
    </citation>
    <scope>NUCLEOTIDE SEQUENCE [LARGE SCALE GENOMIC DNA]</scope>
    <source>
        <strain evidence="1 2">120-4 pot B 10/14</strain>
    </source>
</reference>
<evidence type="ECO:0000313" key="2">
    <source>
        <dbReference type="Proteomes" id="UP000789901"/>
    </source>
</evidence>
<feature type="non-terminal residue" evidence="1">
    <location>
        <position position="54"/>
    </location>
</feature>
<dbReference type="Proteomes" id="UP000789901">
    <property type="component" value="Unassembled WGS sequence"/>
</dbReference>
<comment type="caution">
    <text evidence="1">The sequence shown here is derived from an EMBL/GenBank/DDBJ whole genome shotgun (WGS) entry which is preliminary data.</text>
</comment>
<keyword evidence="2" id="KW-1185">Reference proteome</keyword>
<dbReference type="EMBL" id="CAJVQB010107928">
    <property type="protein sequence ID" value="CAG8851798.1"/>
    <property type="molecule type" value="Genomic_DNA"/>
</dbReference>
<accession>A0ABN7XCG4</accession>
<sequence>YLKCLNQIDHKDHVPMRLKHVQNANRDTEGAKGFLKETHVHTVETMDVAVSLSL</sequence>
<gene>
    <name evidence="1" type="ORF">GMARGA_LOCUS40922</name>
</gene>